<gene>
    <name evidence="1" type="ORF">SAMN04487894_10222</name>
</gene>
<dbReference type="EMBL" id="FMZO01000002">
    <property type="protein sequence ID" value="SDC31850.1"/>
    <property type="molecule type" value="Genomic_DNA"/>
</dbReference>
<evidence type="ECO:0000313" key="2">
    <source>
        <dbReference type="Proteomes" id="UP000198757"/>
    </source>
</evidence>
<reference evidence="2" key="1">
    <citation type="submission" date="2016-10" db="EMBL/GenBank/DDBJ databases">
        <authorList>
            <person name="Varghese N."/>
            <person name="Submissions S."/>
        </authorList>
    </citation>
    <scope>NUCLEOTIDE SEQUENCE [LARGE SCALE GENOMIC DNA]</scope>
    <source>
        <strain evidence="2">DSM 25811 / CCM 8410 / LMG 26954 / E90</strain>
    </source>
</reference>
<dbReference type="Proteomes" id="UP000198757">
    <property type="component" value="Unassembled WGS sequence"/>
</dbReference>
<accession>A0A1G6KLE2</accession>
<dbReference type="STRING" id="1285928.SAMN04487894_10222"/>
<name>A0A1G6KLE2_NIADE</name>
<protein>
    <submittedName>
        <fullName evidence="1">Uncharacterized protein</fullName>
    </submittedName>
</protein>
<dbReference type="AlphaFoldDB" id="A0A1G6KLE2"/>
<sequence length="43" mass="4952">MGGFENLKMWKCENEDLVIFDDLFSDEDATSSMKPNLTSNIEH</sequence>
<keyword evidence="2" id="KW-1185">Reference proteome</keyword>
<proteinExistence type="predicted"/>
<evidence type="ECO:0000313" key="1">
    <source>
        <dbReference type="EMBL" id="SDC31850.1"/>
    </source>
</evidence>
<organism evidence="1 2">
    <name type="scientific">Niabella drilacis (strain DSM 25811 / CCM 8410 / CCUG 62505 / LMG 26954 / E90)</name>
    <dbReference type="NCBI Taxonomy" id="1285928"/>
    <lineage>
        <taxon>Bacteria</taxon>
        <taxon>Pseudomonadati</taxon>
        <taxon>Bacteroidota</taxon>
        <taxon>Chitinophagia</taxon>
        <taxon>Chitinophagales</taxon>
        <taxon>Chitinophagaceae</taxon>
        <taxon>Niabella</taxon>
    </lineage>
</organism>